<evidence type="ECO:0000259" key="3">
    <source>
        <dbReference type="Pfam" id="PF02563"/>
    </source>
</evidence>
<dbReference type="InterPro" id="IPR003715">
    <property type="entry name" value="Poly_export_N"/>
</dbReference>
<evidence type="ECO:0000313" key="5">
    <source>
        <dbReference type="Proteomes" id="UP001302494"/>
    </source>
</evidence>
<dbReference type="Gene3D" id="3.30.1950.10">
    <property type="entry name" value="wza like domain"/>
    <property type="match status" value="1"/>
</dbReference>
<dbReference type="EMBL" id="CP116968">
    <property type="protein sequence ID" value="WNM60267.1"/>
    <property type="molecule type" value="Genomic_DNA"/>
</dbReference>
<keyword evidence="5" id="KW-1185">Reference proteome</keyword>
<dbReference type="AlphaFoldDB" id="A0AA96JU74"/>
<feature type="coiled-coil region" evidence="2">
    <location>
        <begin position="1"/>
        <end position="35"/>
    </location>
</feature>
<proteinExistence type="predicted"/>
<sequence>MSHLLEQRKSLDDALKQAENQVKGFQEKLAWVQGQISQIPEQIPLSSSASEQGIVGGAKNNLLSLQLKEQELLNKYTENNPHVQSIRKEMELINQFIKEQESQVSRSVSTGKNPLYLEMEMQLFHTQADLVSAEAQSGVIKQQIAEVDKELNRLRNLGPELDELRRQVTADERNYINYLTKVGKTPPQDYQIQVGDQLDIKFFFNPELNETVLVRPDGRIALQLVGEITVVGHTVEQIRAMLIKTYSGQLKNPEVAVLLRSTNVPGEDSGTTAAEGNFVGK</sequence>
<dbReference type="PANTHER" id="PTHR33619">
    <property type="entry name" value="POLYSACCHARIDE EXPORT PROTEIN GFCE-RELATED"/>
    <property type="match status" value="1"/>
</dbReference>
<organism evidence="4 5">
    <name type="scientific">Candidatus Nitrospira neomarina</name>
    <dbReference type="NCBI Taxonomy" id="3020899"/>
    <lineage>
        <taxon>Bacteria</taxon>
        <taxon>Pseudomonadati</taxon>
        <taxon>Nitrospirota</taxon>
        <taxon>Nitrospiria</taxon>
        <taxon>Nitrospirales</taxon>
        <taxon>Nitrospiraceae</taxon>
        <taxon>Nitrospira</taxon>
    </lineage>
</organism>
<keyword evidence="1" id="KW-0732">Signal</keyword>
<dbReference type="KEGG" id="nneo:PQG83_10875"/>
<dbReference type="InterPro" id="IPR049712">
    <property type="entry name" value="Poly_export"/>
</dbReference>
<evidence type="ECO:0000256" key="2">
    <source>
        <dbReference type="SAM" id="Coils"/>
    </source>
</evidence>
<dbReference type="GO" id="GO:0015159">
    <property type="term" value="F:polysaccharide transmembrane transporter activity"/>
    <property type="evidence" value="ECO:0007669"/>
    <property type="project" value="InterPro"/>
</dbReference>
<evidence type="ECO:0000313" key="4">
    <source>
        <dbReference type="EMBL" id="WNM60267.1"/>
    </source>
</evidence>
<dbReference type="Pfam" id="PF02563">
    <property type="entry name" value="Poly_export"/>
    <property type="match status" value="1"/>
</dbReference>
<gene>
    <name evidence="4" type="ORF">PQG83_10875</name>
</gene>
<accession>A0AA96JU74</accession>
<keyword evidence="2" id="KW-0175">Coiled coil</keyword>
<feature type="domain" description="Polysaccharide export protein N-terminal" evidence="3">
    <location>
        <begin position="186"/>
        <end position="259"/>
    </location>
</feature>
<reference evidence="4 5" key="1">
    <citation type="submission" date="2023-01" db="EMBL/GenBank/DDBJ databases">
        <title>Cultivation and genomic characterization of new, ubiquitous marine nitrite-oxidizing bacteria from the Nitrospirales.</title>
        <authorList>
            <person name="Mueller A.J."/>
            <person name="Daebeler A."/>
            <person name="Herbold C.W."/>
            <person name="Kirkegaard R.H."/>
            <person name="Daims H."/>
        </authorList>
    </citation>
    <scope>NUCLEOTIDE SEQUENCE [LARGE SCALE GENOMIC DNA]</scope>
    <source>
        <strain evidence="4 5">DK</strain>
    </source>
</reference>
<name>A0AA96JU74_9BACT</name>
<dbReference type="Proteomes" id="UP001302494">
    <property type="component" value="Chromosome"/>
</dbReference>
<dbReference type="PANTHER" id="PTHR33619:SF3">
    <property type="entry name" value="POLYSACCHARIDE EXPORT PROTEIN GFCE-RELATED"/>
    <property type="match status" value="1"/>
</dbReference>
<dbReference type="RefSeq" id="WP_312740779.1">
    <property type="nucleotide sequence ID" value="NZ_CP116968.1"/>
</dbReference>
<evidence type="ECO:0000256" key="1">
    <source>
        <dbReference type="ARBA" id="ARBA00022729"/>
    </source>
</evidence>
<protein>
    <submittedName>
        <fullName evidence="4">Polysaccharide biosynthesis/export family protein</fullName>
    </submittedName>
</protein>